<sequence length="232" mass="27349">MKARIYFFLKTYFGFTKRESRGFILIVPVFLLLYFVPDFYGRLVQKQNKEIYEEYQQVIDSMVQAGFLHYKPDFVKENSLLPQDTLKKKDDFPKRASPKLNRLNFNEADSVTLQVVPGIGQTLAGRIVKFREGMGGMLYKEQLLEVYGLKQEVMERIFDYFEFQPGIFRLLDINHAEVAEIAKHPYVNYGAAKVIVAYRDQHGPYSNAEDLLKIKIFNEEWLDRLRPYLKFD</sequence>
<dbReference type="SUPFAM" id="SSF47781">
    <property type="entry name" value="RuvA domain 2-like"/>
    <property type="match status" value="2"/>
</dbReference>
<dbReference type="PANTHER" id="PTHR21180">
    <property type="entry name" value="ENDONUCLEASE/EXONUCLEASE/PHOSPHATASE FAMILY DOMAIN-CONTAINING PROTEIN 1"/>
    <property type="match status" value="1"/>
</dbReference>
<evidence type="ECO:0000313" key="2">
    <source>
        <dbReference type="EMBL" id="EPA00547.1"/>
    </source>
</evidence>
<dbReference type="GO" id="GO:0015627">
    <property type="term" value="C:type II protein secretion system complex"/>
    <property type="evidence" value="ECO:0007669"/>
    <property type="project" value="TreeGrafter"/>
</dbReference>
<dbReference type="AlphaFoldDB" id="S2E7F5"/>
<dbReference type="InterPro" id="IPR051675">
    <property type="entry name" value="Endo/Exo/Phosphatase_dom_1"/>
</dbReference>
<dbReference type="eggNOG" id="COG1555">
    <property type="taxonomic scope" value="Bacteria"/>
</dbReference>
<dbReference type="STRING" id="1189612.A33Q_0020"/>
<organism evidence="2 3">
    <name type="scientific">Indibacter alkaliphilus (strain CCUG 57479 / KCTC 22604 / LW1)</name>
    <dbReference type="NCBI Taxonomy" id="1189612"/>
    <lineage>
        <taxon>Bacteria</taxon>
        <taxon>Pseudomonadati</taxon>
        <taxon>Bacteroidota</taxon>
        <taxon>Cytophagia</taxon>
        <taxon>Cytophagales</taxon>
        <taxon>Cyclobacteriaceae</taxon>
    </lineage>
</organism>
<keyword evidence="1" id="KW-0812">Transmembrane</keyword>
<dbReference type="Gene3D" id="1.10.150.320">
    <property type="entry name" value="Photosystem II 12 kDa extrinsic protein"/>
    <property type="match status" value="1"/>
</dbReference>
<dbReference type="InterPro" id="IPR010994">
    <property type="entry name" value="RuvA_2-like"/>
</dbReference>
<keyword evidence="3" id="KW-1185">Reference proteome</keyword>
<dbReference type="Proteomes" id="UP000006073">
    <property type="component" value="Unassembled WGS sequence"/>
</dbReference>
<dbReference type="PANTHER" id="PTHR21180:SF32">
    <property type="entry name" value="ENDONUCLEASE_EXONUCLEASE_PHOSPHATASE FAMILY DOMAIN-CONTAINING PROTEIN 1"/>
    <property type="match status" value="1"/>
</dbReference>
<accession>S2E7F5</accession>
<dbReference type="Pfam" id="PF12836">
    <property type="entry name" value="HHH_3"/>
    <property type="match status" value="2"/>
</dbReference>
<proteinExistence type="predicted"/>
<protein>
    <recommendedName>
        <fullName evidence="4">DNA uptake protein ComE</fullName>
    </recommendedName>
</protein>
<dbReference type="Gene3D" id="1.10.150.280">
    <property type="entry name" value="AF1531-like domain"/>
    <property type="match status" value="1"/>
</dbReference>
<comment type="caution">
    <text evidence="2">The sequence shown here is derived from an EMBL/GenBank/DDBJ whole genome shotgun (WGS) entry which is preliminary data.</text>
</comment>
<gene>
    <name evidence="2" type="ORF">A33Q_0020</name>
</gene>
<evidence type="ECO:0000256" key="1">
    <source>
        <dbReference type="SAM" id="Phobius"/>
    </source>
</evidence>
<keyword evidence="1" id="KW-1133">Transmembrane helix</keyword>
<dbReference type="RefSeq" id="WP_009035202.1">
    <property type="nucleotide sequence ID" value="NZ_ALWO02000002.1"/>
</dbReference>
<dbReference type="OrthoDB" id="981124at2"/>
<reference evidence="2 3" key="1">
    <citation type="journal article" date="2013" name="Genome Announc.">
        <title>Draft Genome Sequence of Indibacter alkaliphilus Strain LW1T, Isolated from Lonar Lake, a Haloalkaline Lake in the Buldana District of Maharashtra, India.</title>
        <authorList>
            <person name="Singh A."/>
            <person name="Kumar Jangir P."/>
            <person name="Sharma R."/>
            <person name="Singh A."/>
            <person name="Kumar Pinnaka A."/>
            <person name="Shivaji S."/>
        </authorList>
    </citation>
    <scope>NUCLEOTIDE SEQUENCE [LARGE SCALE GENOMIC DNA]</scope>
    <source>
        <strain evidence="3">CCUG 57479 / KCTC 22604 / LW1</strain>
    </source>
</reference>
<evidence type="ECO:0000313" key="3">
    <source>
        <dbReference type="Proteomes" id="UP000006073"/>
    </source>
</evidence>
<evidence type="ECO:0008006" key="4">
    <source>
        <dbReference type="Google" id="ProtNLM"/>
    </source>
</evidence>
<dbReference type="GO" id="GO:0015628">
    <property type="term" value="P:protein secretion by the type II secretion system"/>
    <property type="evidence" value="ECO:0007669"/>
    <property type="project" value="TreeGrafter"/>
</dbReference>
<dbReference type="EMBL" id="ALWO02000002">
    <property type="protein sequence ID" value="EPA00547.1"/>
    <property type="molecule type" value="Genomic_DNA"/>
</dbReference>
<keyword evidence="1" id="KW-0472">Membrane</keyword>
<name>S2E7F5_INDAL</name>
<feature type="transmembrane region" description="Helical" evidence="1">
    <location>
        <begin position="21"/>
        <end position="40"/>
    </location>
</feature>